<feature type="domain" description="Putative zinc-finger" evidence="1">
    <location>
        <begin position="14"/>
        <end position="39"/>
    </location>
</feature>
<evidence type="ECO:0000313" key="3">
    <source>
        <dbReference type="Proteomes" id="UP000564385"/>
    </source>
</evidence>
<dbReference type="InterPro" id="IPR041916">
    <property type="entry name" value="Anti_sigma_zinc_sf"/>
</dbReference>
<proteinExistence type="predicted"/>
<dbReference type="Proteomes" id="UP000564385">
    <property type="component" value="Unassembled WGS sequence"/>
</dbReference>
<organism evidence="2 3">
    <name type="scientific">Tunturiibacter lichenicola</name>
    <dbReference type="NCBI Taxonomy" id="2051959"/>
    <lineage>
        <taxon>Bacteria</taxon>
        <taxon>Pseudomonadati</taxon>
        <taxon>Acidobacteriota</taxon>
        <taxon>Terriglobia</taxon>
        <taxon>Terriglobales</taxon>
        <taxon>Acidobacteriaceae</taxon>
        <taxon>Tunturiibacter</taxon>
    </lineage>
</organism>
<accession>A0A852VDY7</accession>
<dbReference type="Gene3D" id="1.10.10.1320">
    <property type="entry name" value="Anti-sigma factor, zinc-finger domain"/>
    <property type="match status" value="1"/>
</dbReference>
<dbReference type="EMBL" id="JACCCU010000002">
    <property type="protein sequence ID" value="NYF91083.1"/>
    <property type="molecule type" value="Genomic_DNA"/>
</dbReference>
<evidence type="ECO:0000313" key="2">
    <source>
        <dbReference type="EMBL" id="NYF91083.1"/>
    </source>
</evidence>
<gene>
    <name evidence="2" type="ORF">HDF08_003185</name>
</gene>
<name>A0A852VDY7_9BACT</name>
<reference evidence="2 3" key="1">
    <citation type="submission" date="2020-07" db="EMBL/GenBank/DDBJ databases">
        <title>Genomic Encyclopedia of Type Strains, Phase IV (KMG-V): Genome sequencing to study the core and pangenomes of soil and plant-associated prokaryotes.</title>
        <authorList>
            <person name="Whitman W."/>
        </authorList>
    </citation>
    <scope>NUCLEOTIDE SEQUENCE [LARGE SCALE GENOMIC DNA]</scope>
    <source>
        <strain evidence="2 3">M8UP22</strain>
    </source>
</reference>
<comment type="caution">
    <text evidence="2">The sequence shown here is derived from an EMBL/GenBank/DDBJ whole genome shotgun (WGS) entry which is preliminary data.</text>
</comment>
<protein>
    <recommendedName>
        <fullName evidence="1">Putative zinc-finger domain-containing protein</fullName>
    </recommendedName>
</protein>
<evidence type="ECO:0000259" key="1">
    <source>
        <dbReference type="Pfam" id="PF13490"/>
    </source>
</evidence>
<sequence>MNHFESTESRAVEKYLLGEMSPVERDAFEEHFFDCPECAADLRATAAFLDTAKQELKSFPRSKPTAEPAKRSRFVLQWPVFAWAALAASLLVTAYQNIVVYPHLTREIAQLSAPEVLPSLSLVNRNSRGGGEAATVTVLKAKPFLLLVDVPTQDRFMGYTCSLYSPSGTLAWHVEVSAQEAKDTVSIRVPGVDKVSGTYTLTVRGDADQASTGPAVELAHYRFTLNIQD</sequence>
<dbReference type="AlphaFoldDB" id="A0A852VDY7"/>
<dbReference type="Pfam" id="PF13490">
    <property type="entry name" value="zf-HC2"/>
    <property type="match status" value="1"/>
</dbReference>
<dbReference type="InterPro" id="IPR027383">
    <property type="entry name" value="Znf_put"/>
</dbReference>